<evidence type="ECO:0000256" key="9">
    <source>
        <dbReference type="SAM" id="Phobius"/>
    </source>
</evidence>
<feature type="transmembrane region" description="Helical" evidence="9">
    <location>
        <begin position="134"/>
        <end position="154"/>
    </location>
</feature>
<feature type="transmembrane region" description="Helical" evidence="9">
    <location>
        <begin position="29"/>
        <end position="49"/>
    </location>
</feature>
<feature type="transmembrane region" description="Helical" evidence="9">
    <location>
        <begin position="166"/>
        <end position="186"/>
    </location>
</feature>
<sequence length="225" mass="25250">MITVILKLVPFFAAIILYFSVFIPHTEPTYLAALIKCLPIITLMIFVVWYSKFSNVRVQAYGRRIFFGLLFSCIGDYCLIWPDYFPLGMLSFAIGHINYITAFGFSTRNLPVAVVTYTITALGCLYLMPGLTGILIPGVPIYSIILNTMMWRAVSRMNNGKPITSTKILTAIGAVCFVVSDLIIGLDRFKFKIPYDQELIMSTYYVAQFGIALSILDEGANDRND</sequence>
<evidence type="ECO:0000313" key="11">
    <source>
        <dbReference type="RefSeq" id="XP_017778608.1"/>
    </source>
</evidence>
<dbReference type="Pfam" id="PF07947">
    <property type="entry name" value="YhhN"/>
    <property type="match status" value="1"/>
</dbReference>
<feature type="transmembrane region" description="Helical" evidence="9">
    <location>
        <begin position="61"/>
        <end position="82"/>
    </location>
</feature>
<keyword evidence="5 9" id="KW-0472">Membrane</keyword>
<comment type="similarity">
    <text evidence="2">Belongs to the TMEM86 family.</text>
</comment>
<keyword evidence="10" id="KW-1185">Reference proteome</keyword>
<keyword evidence="4 9" id="KW-1133">Transmembrane helix</keyword>
<proteinExistence type="inferred from homology"/>
<evidence type="ECO:0000256" key="5">
    <source>
        <dbReference type="ARBA" id="ARBA00023136"/>
    </source>
</evidence>
<dbReference type="EC" id="3.3.2.2" evidence="6"/>
<dbReference type="PANTHER" id="PTHR31885">
    <property type="entry name" value="GH04784P"/>
    <property type="match status" value="1"/>
</dbReference>
<dbReference type="PANTHER" id="PTHR31885:SF6">
    <property type="entry name" value="GH04784P"/>
    <property type="match status" value="1"/>
</dbReference>
<dbReference type="GeneID" id="108564167"/>
<evidence type="ECO:0000256" key="8">
    <source>
        <dbReference type="ARBA" id="ARBA00049560"/>
    </source>
</evidence>
<keyword evidence="3 9" id="KW-0812">Transmembrane</keyword>
<comment type="subcellular location">
    <subcellularLocation>
        <location evidence="1">Membrane</location>
        <topology evidence="1">Multi-pass membrane protein</topology>
    </subcellularLocation>
</comment>
<feature type="transmembrane region" description="Helical" evidence="9">
    <location>
        <begin position="5"/>
        <end position="23"/>
    </location>
</feature>
<comment type="catalytic activity">
    <reaction evidence="8">
        <text>a 1-O-(1Z-alkenyl)-sn-glycero-3-phosphocholine + H2O = a 2,3-saturated aldehyde + sn-glycerol 3-phosphocholine</text>
        <dbReference type="Rhea" id="RHEA:22544"/>
        <dbReference type="ChEBI" id="CHEBI:15377"/>
        <dbReference type="ChEBI" id="CHEBI:16870"/>
        <dbReference type="ChEBI" id="CHEBI:73359"/>
        <dbReference type="ChEBI" id="CHEBI:77287"/>
        <dbReference type="EC" id="3.3.2.2"/>
    </reaction>
</comment>
<evidence type="ECO:0000256" key="1">
    <source>
        <dbReference type="ARBA" id="ARBA00004141"/>
    </source>
</evidence>
<dbReference type="Proteomes" id="UP000695000">
    <property type="component" value="Unplaced"/>
</dbReference>
<name>A0ABM1MVK8_NICVS</name>
<reference evidence="11" key="1">
    <citation type="submission" date="2025-08" db="UniProtKB">
        <authorList>
            <consortium name="RefSeq"/>
        </authorList>
    </citation>
    <scope>IDENTIFICATION</scope>
    <source>
        <tissue evidence="11">Whole Larva</tissue>
    </source>
</reference>
<comment type="catalytic activity">
    <reaction evidence="7">
        <text>a 1-O-(1Z-alkenyl)-sn-glycero-3-phosphoethanolamine + H2O = a 2,3-saturated aldehyde + sn-glycero-3-phosphoethanolamine</text>
        <dbReference type="Rhea" id="RHEA:16905"/>
        <dbReference type="ChEBI" id="CHEBI:15377"/>
        <dbReference type="ChEBI" id="CHEBI:73359"/>
        <dbReference type="ChEBI" id="CHEBI:77288"/>
        <dbReference type="ChEBI" id="CHEBI:143890"/>
        <dbReference type="EC" id="3.3.2.2"/>
    </reaction>
</comment>
<evidence type="ECO:0000256" key="4">
    <source>
        <dbReference type="ARBA" id="ARBA00022989"/>
    </source>
</evidence>
<protein>
    <recommendedName>
        <fullName evidence="6">lysoplasmalogenase</fullName>
        <ecNumber evidence="6">3.3.2.2</ecNumber>
    </recommendedName>
</protein>
<dbReference type="RefSeq" id="XP_017778608.1">
    <property type="nucleotide sequence ID" value="XM_017923119.1"/>
</dbReference>
<evidence type="ECO:0000256" key="6">
    <source>
        <dbReference type="ARBA" id="ARBA00035673"/>
    </source>
</evidence>
<dbReference type="InterPro" id="IPR012506">
    <property type="entry name" value="TMEM86B-like"/>
</dbReference>
<evidence type="ECO:0000256" key="3">
    <source>
        <dbReference type="ARBA" id="ARBA00022692"/>
    </source>
</evidence>
<evidence type="ECO:0000256" key="2">
    <source>
        <dbReference type="ARBA" id="ARBA00007375"/>
    </source>
</evidence>
<evidence type="ECO:0000256" key="7">
    <source>
        <dbReference type="ARBA" id="ARBA00049458"/>
    </source>
</evidence>
<accession>A0ABM1MVK8</accession>
<gene>
    <name evidence="11" type="primary">LOC108564167</name>
</gene>
<evidence type="ECO:0000313" key="10">
    <source>
        <dbReference type="Proteomes" id="UP000695000"/>
    </source>
</evidence>
<organism evidence="10 11">
    <name type="scientific">Nicrophorus vespilloides</name>
    <name type="common">Boreal carrion beetle</name>
    <dbReference type="NCBI Taxonomy" id="110193"/>
    <lineage>
        <taxon>Eukaryota</taxon>
        <taxon>Metazoa</taxon>
        <taxon>Ecdysozoa</taxon>
        <taxon>Arthropoda</taxon>
        <taxon>Hexapoda</taxon>
        <taxon>Insecta</taxon>
        <taxon>Pterygota</taxon>
        <taxon>Neoptera</taxon>
        <taxon>Endopterygota</taxon>
        <taxon>Coleoptera</taxon>
        <taxon>Polyphaga</taxon>
        <taxon>Staphyliniformia</taxon>
        <taxon>Silphidae</taxon>
        <taxon>Nicrophorinae</taxon>
        <taxon>Nicrophorus</taxon>
    </lineage>
</organism>